<organism evidence="5 6">
    <name type="scientific">Nocardia thailandica</name>
    <dbReference type="NCBI Taxonomy" id="257275"/>
    <lineage>
        <taxon>Bacteria</taxon>
        <taxon>Bacillati</taxon>
        <taxon>Actinomycetota</taxon>
        <taxon>Actinomycetes</taxon>
        <taxon>Mycobacteriales</taxon>
        <taxon>Nocardiaceae</taxon>
        <taxon>Nocardia</taxon>
    </lineage>
</organism>
<dbReference type="EMBL" id="JBIAMX010000006">
    <property type="protein sequence ID" value="MFF0543545.1"/>
    <property type="molecule type" value="Genomic_DNA"/>
</dbReference>
<evidence type="ECO:0000256" key="3">
    <source>
        <dbReference type="ARBA" id="ARBA00023163"/>
    </source>
</evidence>
<dbReference type="RefSeq" id="WP_387700168.1">
    <property type="nucleotide sequence ID" value="NZ_JBIAMX010000006.1"/>
</dbReference>
<proteinExistence type="predicted"/>
<dbReference type="InterPro" id="IPR036527">
    <property type="entry name" value="SCP2_sterol-bd_dom_sf"/>
</dbReference>
<dbReference type="PROSITE" id="PS51118">
    <property type="entry name" value="HTH_HXLR"/>
    <property type="match status" value="1"/>
</dbReference>
<dbReference type="SUPFAM" id="SSF46785">
    <property type="entry name" value="Winged helix' DNA-binding domain"/>
    <property type="match status" value="1"/>
</dbReference>
<keyword evidence="1" id="KW-0805">Transcription regulation</keyword>
<dbReference type="PANTHER" id="PTHR33204">
    <property type="entry name" value="TRANSCRIPTIONAL REGULATOR, MARR FAMILY"/>
    <property type="match status" value="1"/>
</dbReference>
<dbReference type="Pfam" id="PF01638">
    <property type="entry name" value="HxlR"/>
    <property type="match status" value="1"/>
</dbReference>
<keyword evidence="3" id="KW-0804">Transcription</keyword>
<dbReference type="InterPro" id="IPR002577">
    <property type="entry name" value="HTH_HxlR"/>
</dbReference>
<keyword evidence="2" id="KW-0238">DNA-binding</keyword>
<gene>
    <name evidence="5" type="ORF">ACFYTF_11995</name>
</gene>
<dbReference type="PANTHER" id="PTHR33204:SF18">
    <property type="entry name" value="TRANSCRIPTIONAL REGULATORY PROTEIN"/>
    <property type="match status" value="1"/>
</dbReference>
<evidence type="ECO:0000313" key="6">
    <source>
        <dbReference type="Proteomes" id="UP001601444"/>
    </source>
</evidence>
<reference evidence="5 6" key="1">
    <citation type="submission" date="2024-10" db="EMBL/GenBank/DDBJ databases">
        <title>The Natural Products Discovery Center: Release of the First 8490 Sequenced Strains for Exploring Actinobacteria Biosynthetic Diversity.</title>
        <authorList>
            <person name="Kalkreuter E."/>
            <person name="Kautsar S.A."/>
            <person name="Yang D."/>
            <person name="Bader C.D."/>
            <person name="Teijaro C.N."/>
            <person name="Fluegel L."/>
            <person name="Davis C.M."/>
            <person name="Simpson J.R."/>
            <person name="Lauterbach L."/>
            <person name="Steele A.D."/>
            <person name="Gui C."/>
            <person name="Meng S."/>
            <person name="Li G."/>
            <person name="Viehrig K."/>
            <person name="Ye F."/>
            <person name="Su P."/>
            <person name="Kiefer A.F."/>
            <person name="Nichols A."/>
            <person name="Cepeda A.J."/>
            <person name="Yan W."/>
            <person name="Fan B."/>
            <person name="Jiang Y."/>
            <person name="Adhikari A."/>
            <person name="Zheng C.-J."/>
            <person name="Schuster L."/>
            <person name="Cowan T.M."/>
            <person name="Smanski M.J."/>
            <person name="Chevrette M.G."/>
            <person name="De Carvalho L.P.S."/>
            <person name="Shen B."/>
        </authorList>
    </citation>
    <scope>NUCLEOTIDE SEQUENCE [LARGE SCALE GENOMIC DNA]</scope>
    <source>
        <strain evidence="5 6">NPDC004045</strain>
    </source>
</reference>
<dbReference type="Gene3D" id="3.30.1050.10">
    <property type="entry name" value="SCP2 sterol-binding domain"/>
    <property type="match status" value="1"/>
</dbReference>
<dbReference type="InterPro" id="IPR036388">
    <property type="entry name" value="WH-like_DNA-bd_sf"/>
</dbReference>
<protein>
    <submittedName>
        <fullName evidence="5">Winged helix-turn-helix transcriptional regulator</fullName>
    </submittedName>
</protein>
<evidence type="ECO:0000256" key="2">
    <source>
        <dbReference type="ARBA" id="ARBA00023125"/>
    </source>
</evidence>
<dbReference type="SUPFAM" id="SSF55718">
    <property type="entry name" value="SCP-like"/>
    <property type="match status" value="1"/>
</dbReference>
<dbReference type="InterPro" id="IPR003033">
    <property type="entry name" value="SCP2_sterol-bd_dom"/>
</dbReference>
<evidence type="ECO:0000256" key="1">
    <source>
        <dbReference type="ARBA" id="ARBA00023015"/>
    </source>
</evidence>
<name>A0ABW6PMA8_9NOCA</name>
<dbReference type="Gene3D" id="1.10.10.10">
    <property type="entry name" value="Winged helix-like DNA-binding domain superfamily/Winged helix DNA-binding domain"/>
    <property type="match status" value="1"/>
</dbReference>
<dbReference type="Pfam" id="PF02036">
    <property type="entry name" value="SCP2"/>
    <property type="match status" value="1"/>
</dbReference>
<dbReference type="Proteomes" id="UP001601444">
    <property type="component" value="Unassembled WGS sequence"/>
</dbReference>
<keyword evidence="6" id="KW-1185">Reference proteome</keyword>
<sequence>MTDNNDGYGQYCPISRALDVLGERWSLLILRDLYLGTTRFNDLARGLPGLSRSLLAKRLRQFERAGLLDKVGTDHQLTAAGRDLEPILFGLGEWGARWTFGPSRAEERDPGLLVWWMRDRVDTSSFPGLRHVLHVRFTDDIRRYWIVVERGIASVCDSDPGYPVDVTITAAVATLYEIWLGRVPLVHAQRAGRISFHGDPALTRRMPAVLRLSPVAGYVRAATEEARPARAS</sequence>
<feature type="domain" description="HTH hxlR-type" evidence="4">
    <location>
        <begin position="12"/>
        <end position="103"/>
    </location>
</feature>
<evidence type="ECO:0000313" key="5">
    <source>
        <dbReference type="EMBL" id="MFF0543545.1"/>
    </source>
</evidence>
<accession>A0ABW6PMA8</accession>
<comment type="caution">
    <text evidence="5">The sequence shown here is derived from an EMBL/GenBank/DDBJ whole genome shotgun (WGS) entry which is preliminary data.</text>
</comment>
<dbReference type="InterPro" id="IPR036390">
    <property type="entry name" value="WH_DNA-bd_sf"/>
</dbReference>
<evidence type="ECO:0000259" key="4">
    <source>
        <dbReference type="PROSITE" id="PS51118"/>
    </source>
</evidence>